<evidence type="ECO:0000256" key="8">
    <source>
        <dbReference type="SAM" id="MobiDB-lite"/>
    </source>
</evidence>
<organism evidence="11">
    <name type="scientific">Streptomyces sp. NBC_00060</name>
    <dbReference type="NCBI Taxonomy" id="2975636"/>
    <lineage>
        <taxon>Bacteria</taxon>
        <taxon>Bacillati</taxon>
        <taxon>Actinomycetota</taxon>
        <taxon>Actinomycetes</taxon>
        <taxon>Kitasatosporales</taxon>
        <taxon>Streptomycetaceae</taxon>
        <taxon>Streptomyces</taxon>
    </lineage>
</organism>
<dbReference type="InterPro" id="IPR004638">
    <property type="entry name" value="EmrB-like"/>
</dbReference>
<keyword evidence="7" id="KW-0046">Antibiotic resistance</keyword>
<feature type="transmembrane region" description="Helical" evidence="9">
    <location>
        <begin position="256"/>
        <end position="276"/>
    </location>
</feature>
<dbReference type="CDD" id="cd17321">
    <property type="entry name" value="MFS_MMR_MDR_like"/>
    <property type="match status" value="1"/>
</dbReference>
<dbReference type="SUPFAM" id="SSF103473">
    <property type="entry name" value="MFS general substrate transporter"/>
    <property type="match status" value="1"/>
</dbReference>
<dbReference type="InterPro" id="IPR005829">
    <property type="entry name" value="Sugar_transporter_CS"/>
</dbReference>
<feature type="transmembrane region" description="Helical" evidence="9">
    <location>
        <begin position="415"/>
        <end position="435"/>
    </location>
</feature>
<evidence type="ECO:0000256" key="9">
    <source>
        <dbReference type="SAM" id="Phobius"/>
    </source>
</evidence>
<evidence type="ECO:0000256" key="7">
    <source>
        <dbReference type="ARBA" id="ARBA00023251"/>
    </source>
</evidence>
<evidence type="ECO:0000313" key="11">
    <source>
        <dbReference type="EMBL" id="WTU41546.1"/>
    </source>
</evidence>
<evidence type="ECO:0000256" key="5">
    <source>
        <dbReference type="ARBA" id="ARBA00022989"/>
    </source>
</evidence>
<feature type="transmembrane region" description="Helical" evidence="9">
    <location>
        <begin position="108"/>
        <end position="128"/>
    </location>
</feature>
<dbReference type="GO" id="GO:0046677">
    <property type="term" value="P:response to antibiotic"/>
    <property type="evidence" value="ECO:0007669"/>
    <property type="project" value="UniProtKB-KW"/>
</dbReference>
<feature type="compositionally biased region" description="Low complexity" evidence="8">
    <location>
        <begin position="17"/>
        <end position="35"/>
    </location>
</feature>
<dbReference type="InterPro" id="IPR020846">
    <property type="entry name" value="MFS_dom"/>
</dbReference>
<dbReference type="Gene3D" id="1.20.1720.10">
    <property type="entry name" value="Multidrug resistance protein D"/>
    <property type="match status" value="1"/>
</dbReference>
<dbReference type="PROSITE" id="PS50850">
    <property type="entry name" value="MFS"/>
    <property type="match status" value="1"/>
</dbReference>
<dbReference type="AlphaFoldDB" id="A0AAU2H3T3"/>
<evidence type="ECO:0000256" key="1">
    <source>
        <dbReference type="ARBA" id="ARBA00004651"/>
    </source>
</evidence>
<feature type="transmembrane region" description="Helical" evidence="9">
    <location>
        <begin position="288"/>
        <end position="307"/>
    </location>
</feature>
<proteinExistence type="predicted"/>
<dbReference type="Pfam" id="PF07690">
    <property type="entry name" value="MFS_1"/>
    <property type="match status" value="1"/>
</dbReference>
<dbReference type="PROSITE" id="PS00216">
    <property type="entry name" value="SUGAR_TRANSPORT_1"/>
    <property type="match status" value="1"/>
</dbReference>
<dbReference type="NCBIfam" id="TIGR00711">
    <property type="entry name" value="efflux_EmrB"/>
    <property type="match status" value="1"/>
</dbReference>
<reference evidence="11" key="1">
    <citation type="submission" date="2022-10" db="EMBL/GenBank/DDBJ databases">
        <title>The complete genomes of actinobacterial strains from the NBC collection.</title>
        <authorList>
            <person name="Joergensen T.S."/>
            <person name="Alvarez Arevalo M."/>
            <person name="Sterndorff E.B."/>
            <person name="Faurdal D."/>
            <person name="Vuksanovic O."/>
            <person name="Mourched A.-S."/>
            <person name="Charusanti P."/>
            <person name="Shaw S."/>
            <person name="Blin K."/>
            <person name="Weber T."/>
        </authorList>
    </citation>
    <scope>NUCLEOTIDE SEQUENCE</scope>
    <source>
        <strain evidence="11">NBC_00060</strain>
    </source>
</reference>
<evidence type="ECO:0000256" key="2">
    <source>
        <dbReference type="ARBA" id="ARBA00022448"/>
    </source>
</evidence>
<feature type="transmembrane region" description="Helical" evidence="9">
    <location>
        <begin position="161"/>
        <end position="184"/>
    </location>
</feature>
<keyword evidence="4 9" id="KW-0812">Transmembrane</keyword>
<keyword evidence="6 9" id="KW-0472">Membrane</keyword>
<feature type="transmembrane region" description="Helical" evidence="9">
    <location>
        <begin position="196"/>
        <end position="216"/>
    </location>
</feature>
<dbReference type="GO" id="GO:0005886">
    <property type="term" value="C:plasma membrane"/>
    <property type="evidence" value="ECO:0007669"/>
    <property type="project" value="UniProtKB-SubCell"/>
</dbReference>
<feature type="transmembrane region" description="Helical" evidence="9">
    <location>
        <begin position="68"/>
        <end position="88"/>
    </location>
</feature>
<dbReference type="InterPro" id="IPR036259">
    <property type="entry name" value="MFS_trans_sf"/>
</dbReference>
<protein>
    <submittedName>
        <fullName evidence="11">MFS transporter</fullName>
    </submittedName>
</protein>
<feature type="transmembrane region" description="Helical" evidence="9">
    <location>
        <begin position="390"/>
        <end position="409"/>
    </location>
</feature>
<gene>
    <name evidence="11" type="ORF">OHV25_19130</name>
</gene>
<keyword evidence="3" id="KW-1003">Cell membrane</keyword>
<dbReference type="Gene3D" id="1.20.1250.20">
    <property type="entry name" value="MFS general substrate transporter like domains"/>
    <property type="match status" value="1"/>
</dbReference>
<sequence>MGRHTKDAVEEGRAERIAAASAPEESAGAAATGASPDGQPLRGGGAATAAAAAAGGTGHQGAAHEHRWLVLAVIGVAQLMVVLDATIVNIALPSAQSDLGFSDGNRQWIVTAYALAFGSLLLLGGRVADLVGRKAVFLTGLIGFAVASAIGGAAPSFSVLVIARALQGVFGALLAPAALSLLTTTFTDPKERAKAFGIYGAIAGTGGAVGLLLGGLLTEYLNWRWCLYVNLIFAAIAFLGALRLLHPGAPADRPKLDIPGTLLVSAGLFCIVFGFSNAEKHGWSSGQTWGYLAAGGVLLIAFVRWQLRAEHPLLPLRVVLDRDRGASFLGMFVSGAGMFGVFLFLTYYLQQILRYSPVKTGLAFIPMVVIMIASSVIAQNNFVPKVGAKPIVPLGMGLGAAGLVWMTALDVDSTYAAHVLPPLLVLGCGMGLIFAPAMNLATAGVAAHDAGVASAMVNTSQQVGGSVGTSLLNTLATSAASSYLVGKQHTPQVLAKAQLQSYATAYWWSAGFFALGLLLTVILYRKGPPHPHPTEGGDAGPIHM</sequence>
<dbReference type="PRINTS" id="PR01036">
    <property type="entry name" value="TCRTETB"/>
</dbReference>
<feature type="transmembrane region" description="Helical" evidence="9">
    <location>
        <begin position="222"/>
        <end position="244"/>
    </location>
</feature>
<feature type="transmembrane region" description="Helical" evidence="9">
    <location>
        <begin position="361"/>
        <end position="378"/>
    </location>
</feature>
<name>A0AAU2H3T3_9ACTN</name>
<feature type="transmembrane region" description="Helical" evidence="9">
    <location>
        <begin position="328"/>
        <end position="349"/>
    </location>
</feature>
<dbReference type="PANTHER" id="PTHR42718:SF46">
    <property type="entry name" value="BLR6921 PROTEIN"/>
    <property type="match status" value="1"/>
</dbReference>
<dbReference type="PANTHER" id="PTHR42718">
    <property type="entry name" value="MAJOR FACILITATOR SUPERFAMILY MULTIDRUG TRANSPORTER MFSC"/>
    <property type="match status" value="1"/>
</dbReference>
<keyword evidence="2" id="KW-0813">Transport</keyword>
<comment type="subcellular location">
    <subcellularLocation>
        <location evidence="1">Cell membrane</location>
        <topology evidence="1">Multi-pass membrane protein</topology>
    </subcellularLocation>
</comment>
<keyword evidence="5 9" id="KW-1133">Transmembrane helix</keyword>
<evidence type="ECO:0000259" key="10">
    <source>
        <dbReference type="PROSITE" id="PS50850"/>
    </source>
</evidence>
<feature type="region of interest" description="Disordered" evidence="8">
    <location>
        <begin position="1"/>
        <end position="46"/>
    </location>
</feature>
<accession>A0AAU2H3T3</accession>
<dbReference type="InterPro" id="IPR011701">
    <property type="entry name" value="MFS"/>
</dbReference>
<dbReference type="EMBL" id="CP108253">
    <property type="protein sequence ID" value="WTU41546.1"/>
    <property type="molecule type" value="Genomic_DNA"/>
</dbReference>
<evidence type="ECO:0000256" key="3">
    <source>
        <dbReference type="ARBA" id="ARBA00022475"/>
    </source>
</evidence>
<evidence type="ECO:0000256" key="6">
    <source>
        <dbReference type="ARBA" id="ARBA00023136"/>
    </source>
</evidence>
<evidence type="ECO:0000256" key="4">
    <source>
        <dbReference type="ARBA" id="ARBA00022692"/>
    </source>
</evidence>
<dbReference type="GO" id="GO:0022857">
    <property type="term" value="F:transmembrane transporter activity"/>
    <property type="evidence" value="ECO:0007669"/>
    <property type="project" value="InterPro"/>
</dbReference>
<feature type="transmembrane region" description="Helical" evidence="9">
    <location>
        <begin position="135"/>
        <end position="155"/>
    </location>
</feature>
<feature type="compositionally biased region" description="Basic and acidic residues" evidence="8">
    <location>
        <begin position="1"/>
        <end position="16"/>
    </location>
</feature>
<feature type="transmembrane region" description="Helical" evidence="9">
    <location>
        <begin position="505"/>
        <end position="524"/>
    </location>
</feature>
<feature type="domain" description="Major facilitator superfamily (MFS) profile" evidence="10">
    <location>
        <begin position="70"/>
        <end position="528"/>
    </location>
</feature>